<comment type="subcellular location">
    <subcellularLocation>
        <location evidence="1">Cell membrane</location>
        <topology evidence="1">Multi-pass membrane protein</topology>
    </subcellularLocation>
</comment>
<organism evidence="7 8">
    <name type="scientific">Romboutsia faecis</name>
    <dbReference type="NCBI Taxonomy" id="2764597"/>
    <lineage>
        <taxon>Bacteria</taxon>
        <taxon>Bacillati</taxon>
        <taxon>Bacillota</taxon>
        <taxon>Clostridia</taxon>
        <taxon>Peptostreptococcales</taxon>
        <taxon>Peptostreptococcaceae</taxon>
        <taxon>Romboutsia</taxon>
    </lineage>
</organism>
<evidence type="ECO:0000256" key="2">
    <source>
        <dbReference type="ARBA" id="ARBA00022475"/>
    </source>
</evidence>
<dbReference type="PANTHER" id="PTHR30250:SF26">
    <property type="entry name" value="PSMA PROTEIN"/>
    <property type="match status" value="1"/>
</dbReference>
<feature type="transmembrane region" description="Helical" evidence="6">
    <location>
        <begin position="125"/>
        <end position="146"/>
    </location>
</feature>
<evidence type="ECO:0000256" key="4">
    <source>
        <dbReference type="ARBA" id="ARBA00022989"/>
    </source>
</evidence>
<sequence length="519" mass="59224">MENIKRTKKTIINSVTGIISQSILMILGFVVRKIFITNIGVDYLGINGLFVNIMELLNLAELGIGSAIIYNLYSALAGKKEEDINTLMYLYKYIYTRIGIFIIVVGLICSLFIENLIKDNTIKIEIIRIAFLIQILSTSTTYFFAYKRSLLNADQNNYVSVLVDTTINVVMSLIRIFILVYTKNYILYLIIQVLQNIISNLIISYICNKKYKYLKNSYDVEKLKEFKKNVTKDMKDIFVSKIGSFIYFSTDNIIISYLIGITPIGILSNYNLLLTTVSGFINQLSNPVLAGLGNFINTSNDRDKLIDIFRKFNFIIYTISSFCFVGFVTLSNMFIEVWAGEIYKLNQYIVLIVGINFLIDKIQIPLWQLLYVKGRFDIEKKASIVSSIVNISLSVMLTLKFGLIGVLLGTTIGNIVFTVYRLRLLNSDVFKKAKYSYLKDIIFYVSVTLIQLGICSYATNIVCKQATWMNVIIGAIICILVLIITTILFYRKSVTYIHIKNEMLYPMICSISKRGIVND</sequence>
<dbReference type="Pfam" id="PF01943">
    <property type="entry name" value="Polysacc_synt"/>
    <property type="match status" value="1"/>
</dbReference>
<feature type="transmembrane region" description="Helical" evidence="6">
    <location>
        <begin position="314"/>
        <end position="335"/>
    </location>
</feature>
<feature type="transmembrane region" description="Helical" evidence="6">
    <location>
        <begin position="158"/>
        <end position="179"/>
    </location>
</feature>
<feature type="transmembrane region" description="Helical" evidence="6">
    <location>
        <begin position="403"/>
        <end position="420"/>
    </location>
</feature>
<name>A0ABR7JMB2_9FIRM</name>
<feature type="transmembrane region" description="Helical" evidence="6">
    <location>
        <begin position="56"/>
        <end position="73"/>
    </location>
</feature>
<reference evidence="7 8" key="1">
    <citation type="submission" date="2020-08" db="EMBL/GenBank/DDBJ databases">
        <authorList>
            <person name="Liu C."/>
            <person name="Sun Q."/>
        </authorList>
    </citation>
    <scope>NUCLEOTIDE SEQUENCE [LARGE SCALE GENOMIC DNA]</scope>
    <source>
        <strain evidence="7 8">NSJ-18</strain>
    </source>
</reference>
<feature type="transmembrane region" description="Helical" evidence="6">
    <location>
        <begin position="468"/>
        <end position="490"/>
    </location>
</feature>
<evidence type="ECO:0000256" key="3">
    <source>
        <dbReference type="ARBA" id="ARBA00022692"/>
    </source>
</evidence>
<proteinExistence type="predicted"/>
<feature type="transmembrane region" description="Helical" evidence="6">
    <location>
        <begin position="347"/>
        <end position="370"/>
    </location>
</feature>
<dbReference type="RefSeq" id="WP_153923739.1">
    <property type="nucleotide sequence ID" value="NZ_JACRWE010000002.1"/>
</dbReference>
<keyword evidence="3 6" id="KW-0812">Transmembrane</keyword>
<feature type="transmembrane region" description="Helical" evidence="6">
    <location>
        <begin position="441"/>
        <end position="462"/>
    </location>
</feature>
<evidence type="ECO:0000313" key="7">
    <source>
        <dbReference type="EMBL" id="MBC5995843.1"/>
    </source>
</evidence>
<feature type="transmembrane region" description="Helical" evidence="6">
    <location>
        <begin position="12"/>
        <end position="36"/>
    </location>
</feature>
<evidence type="ECO:0000313" key="8">
    <source>
        <dbReference type="Proteomes" id="UP000609849"/>
    </source>
</evidence>
<dbReference type="Proteomes" id="UP000609849">
    <property type="component" value="Unassembled WGS sequence"/>
</dbReference>
<keyword evidence="2" id="KW-1003">Cell membrane</keyword>
<feature type="transmembrane region" description="Helical" evidence="6">
    <location>
        <begin position="185"/>
        <end position="207"/>
    </location>
</feature>
<evidence type="ECO:0000256" key="6">
    <source>
        <dbReference type="SAM" id="Phobius"/>
    </source>
</evidence>
<keyword evidence="5 6" id="KW-0472">Membrane</keyword>
<feature type="transmembrane region" description="Helical" evidence="6">
    <location>
        <begin position="245"/>
        <end position="266"/>
    </location>
</feature>
<gene>
    <name evidence="7" type="ORF">H8923_03655</name>
</gene>
<evidence type="ECO:0000256" key="5">
    <source>
        <dbReference type="ARBA" id="ARBA00023136"/>
    </source>
</evidence>
<keyword evidence="8" id="KW-1185">Reference proteome</keyword>
<dbReference type="InterPro" id="IPR002797">
    <property type="entry name" value="Polysacc_synth"/>
</dbReference>
<evidence type="ECO:0000256" key="1">
    <source>
        <dbReference type="ARBA" id="ARBA00004651"/>
    </source>
</evidence>
<feature type="transmembrane region" description="Helical" evidence="6">
    <location>
        <begin position="94"/>
        <end position="113"/>
    </location>
</feature>
<dbReference type="InterPro" id="IPR050833">
    <property type="entry name" value="Poly_Biosynth_Transport"/>
</dbReference>
<comment type="caution">
    <text evidence="7">The sequence shown here is derived from an EMBL/GenBank/DDBJ whole genome shotgun (WGS) entry which is preliminary data.</text>
</comment>
<keyword evidence="4 6" id="KW-1133">Transmembrane helix</keyword>
<dbReference type="PANTHER" id="PTHR30250">
    <property type="entry name" value="PST FAMILY PREDICTED COLANIC ACID TRANSPORTER"/>
    <property type="match status" value="1"/>
</dbReference>
<dbReference type="EMBL" id="JACRWE010000002">
    <property type="protein sequence ID" value="MBC5995843.1"/>
    <property type="molecule type" value="Genomic_DNA"/>
</dbReference>
<accession>A0ABR7JMB2</accession>
<protein>
    <submittedName>
        <fullName evidence="7">Oligosaccharide flippase family protein</fullName>
    </submittedName>
</protein>